<evidence type="ECO:0000313" key="8">
    <source>
        <dbReference type="EMBL" id="QNP45362.1"/>
    </source>
</evidence>
<dbReference type="GO" id="GO:0008237">
    <property type="term" value="F:metallopeptidase activity"/>
    <property type="evidence" value="ECO:0007669"/>
    <property type="project" value="UniProtKB-KW"/>
</dbReference>
<dbReference type="Gene3D" id="3.30.2010.10">
    <property type="entry name" value="Metalloproteases ('zincins'), catalytic domain"/>
    <property type="match status" value="1"/>
</dbReference>
<dbReference type="EMBL" id="CP060782">
    <property type="protein sequence ID" value="QNP45362.1"/>
    <property type="molecule type" value="Genomic_DNA"/>
</dbReference>
<gene>
    <name evidence="8" type="ORF">H9L14_12265</name>
</gene>
<keyword evidence="5 6" id="KW-0482">Metalloprotease</keyword>
<keyword evidence="9" id="KW-1185">Reference proteome</keyword>
<accession>A0ABX6T694</accession>
<organism evidence="8 9">
    <name type="scientific">Sphingomonas sediminicola</name>
    <dbReference type="NCBI Taxonomy" id="386874"/>
    <lineage>
        <taxon>Bacteria</taxon>
        <taxon>Pseudomonadati</taxon>
        <taxon>Pseudomonadota</taxon>
        <taxon>Alphaproteobacteria</taxon>
        <taxon>Sphingomonadales</taxon>
        <taxon>Sphingomonadaceae</taxon>
        <taxon>Sphingomonas</taxon>
    </lineage>
</organism>
<dbReference type="Proteomes" id="UP000516105">
    <property type="component" value="Chromosome"/>
</dbReference>
<proteinExistence type="inferred from homology"/>
<keyword evidence="1 6" id="KW-0645">Protease</keyword>
<evidence type="ECO:0000256" key="6">
    <source>
        <dbReference type="RuleBase" id="RU003983"/>
    </source>
</evidence>
<dbReference type="InterPro" id="IPR001915">
    <property type="entry name" value="Peptidase_M48"/>
</dbReference>
<evidence type="ECO:0000256" key="4">
    <source>
        <dbReference type="ARBA" id="ARBA00022833"/>
    </source>
</evidence>
<evidence type="ECO:0000256" key="5">
    <source>
        <dbReference type="ARBA" id="ARBA00023049"/>
    </source>
</evidence>
<evidence type="ECO:0000259" key="7">
    <source>
        <dbReference type="Pfam" id="PF01435"/>
    </source>
</evidence>
<comment type="cofactor">
    <cofactor evidence="6">
        <name>Zn(2+)</name>
        <dbReference type="ChEBI" id="CHEBI:29105"/>
    </cofactor>
    <text evidence="6">Binds 1 zinc ion per subunit.</text>
</comment>
<protein>
    <submittedName>
        <fullName evidence="8">M48 family metalloprotease</fullName>
    </submittedName>
</protein>
<sequence>MSGALAEQIRGQVSGRRRRLRWGAAKVWHIGIFVGTMLVIELVKVPPDWLAPLVPASVERRLVPEDVRSDYGSYCKSAKGDLALRVLLERIDPAIAKSVRIQVVGNEGAFLVSSLPGNRLYVSNAFLTTTDPEELAALLAHEVAHLRNGDPVRAALRASGTIGGLIGRIAGDRRPEQLLVFSEEEERKADLQAVSMLMAGGIRTQAGAELFERMEQEREANRSFGKEQYYMHFGFGQNRAKLWRDIPDKSAAFWVRPALSSEQADALFNYCHMTIGPRKTPLPTH</sequence>
<feature type="domain" description="Peptidase M48" evidence="7">
    <location>
        <begin position="109"/>
        <end position="159"/>
    </location>
</feature>
<keyword evidence="2" id="KW-0479">Metal-binding</keyword>
<evidence type="ECO:0000256" key="3">
    <source>
        <dbReference type="ARBA" id="ARBA00022801"/>
    </source>
</evidence>
<dbReference type="Pfam" id="PF01435">
    <property type="entry name" value="Peptidase_M48"/>
    <property type="match status" value="1"/>
</dbReference>
<keyword evidence="4 6" id="KW-0862">Zinc</keyword>
<name>A0ABX6T694_9SPHN</name>
<evidence type="ECO:0000313" key="9">
    <source>
        <dbReference type="Proteomes" id="UP000516105"/>
    </source>
</evidence>
<keyword evidence="3 6" id="KW-0378">Hydrolase</keyword>
<dbReference type="RefSeq" id="WP_187708318.1">
    <property type="nucleotide sequence ID" value="NZ_CP060782.1"/>
</dbReference>
<evidence type="ECO:0000256" key="2">
    <source>
        <dbReference type="ARBA" id="ARBA00022723"/>
    </source>
</evidence>
<reference evidence="8 9" key="1">
    <citation type="submission" date="2020-08" db="EMBL/GenBank/DDBJ databases">
        <title>Genome sequence of Sphingomonas sediminicola KACC 15039T.</title>
        <authorList>
            <person name="Hyun D.-W."/>
            <person name="Bae J.-W."/>
        </authorList>
    </citation>
    <scope>NUCLEOTIDE SEQUENCE [LARGE SCALE GENOMIC DNA]</scope>
    <source>
        <strain evidence="8 9">KACC 15039</strain>
    </source>
</reference>
<evidence type="ECO:0000256" key="1">
    <source>
        <dbReference type="ARBA" id="ARBA00022670"/>
    </source>
</evidence>
<comment type="similarity">
    <text evidence="6">Belongs to the peptidase M48 family.</text>
</comment>